<proteinExistence type="predicted"/>
<comment type="caution">
    <text evidence="2">The sequence shown here is derived from an EMBL/GenBank/DDBJ whole genome shotgun (WGS) entry which is preliminary data.</text>
</comment>
<feature type="compositionally biased region" description="Basic residues" evidence="1">
    <location>
        <begin position="161"/>
        <end position="173"/>
    </location>
</feature>
<gene>
    <name evidence="2" type="ORF">GXW76_04010</name>
</gene>
<dbReference type="Proteomes" id="UP001138751">
    <property type="component" value="Unassembled WGS sequence"/>
</dbReference>
<name>A0A9X9WT46_9PROT</name>
<dbReference type="AlphaFoldDB" id="A0A9X9WT46"/>
<keyword evidence="3" id="KW-1185">Reference proteome</keyword>
<organism evidence="2 3">
    <name type="scientific">Neoroseomonas soli</name>
    <dbReference type="NCBI Taxonomy" id="1081025"/>
    <lineage>
        <taxon>Bacteria</taxon>
        <taxon>Pseudomonadati</taxon>
        <taxon>Pseudomonadota</taxon>
        <taxon>Alphaproteobacteria</taxon>
        <taxon>Acetobacterales</taxon>
        <taxon>Acetobacteraceae</taxon>
        <taxon>Neoroseomonas</taxon>
    </lineage>
</organism>
<evidence type="ECO:0000313" key="3">
    <source>
        <dbReference type="Proteomes" id="UP001138751"/>
    </source>
</evidence>
<feature type="region of interest" description="Disordered" evidence="1">
    <location>
        <begin position="122"/>
        <end position="173"/>
    </location>
</feature>
<reference evidence="2" key="2">
    <citation type="journal article" date="2021" name="Syst. Appl. Microbiol.">
        <title>Roseomonas hellenica sp. nov., isolated from roots of wild-growing Alkanna tinctoria.</title>
        <authorList>
            <person name="Rat A."/>
            <person name="Naranjo H.D."/>
            <person name="Lebbe L."/>
            <person name="Cnockaert M."/>
            <person name="Krigas N."/>
            <person name="Grigoriadou K."/>
            <person name="Maloupa E."/>
            <person name="Willems A."/>
        </authorList>
    </citation>
    <scope>NUCLEOTIDE SEQUENCE</scope>
    <source>
        <strain evidence="2">LMG 31231</strain>
    </source>
</reference>
<dbReference type="EMBL" id="JAAEDM010000006">
    <property type="protein sequence ID" value="MBR0670325.1"/>
    <property type="molecule type" value="Genomic_DNA"/>
</dbReference>
<sequence>MARHPLERAGGEEVAVASHPLVGAWRSDSREVIANSVPREIFGARPERWLILTLEGRTMALTAAEDRAPGESEAERAALHRSMLASTGRYRVEGDRFATTLKASLTAAWNGTVAALRHRGDGLSIRPGAEHPLPRPHRSPADRLGAGGMTPQRPRAAAGRSTRRKRCQRHSGR</sequence>
<protein>
    <submittedName>
        <fullName evidence="2">Lipocalin-like domain-containing protein</fullName>
    </submittedName>
</protein>
<reference evidence="2" key="1">
    <citation type="submission" date="2020-01" db="EMBL/GenBank/DDBJ databases">
        <authorList>
            <person name="Rat A."/>
        </authorList>
    </citation>
    <scope>NUCLEOTIDE SEQUENCE</scope>
    <source>
        <strain evidence="2">LMG 31231</strain>
    </source>
</reference>
<evidence type="ECO:0000313" key="2">
    <source>
        <dbReference type="EMBL" id="MBR0670325.1"/>
    </source>
</evidence>
<accession>A0A9X9WT46</accession>
<evidence type="ECO:0000256" key="1">
    <source>
        <dbReference type="SAM" id="MobiDB-lite"/>
    </source>
</evidence>